<dbReference type="EMBL" id="JAWDJO010000019">
    <property type="protein sequence ID" value="KAL1899692.1"/>
    <property type="molecule type" value="Genomic_DNA"/>
</dbReference>
<dbReference type="InterPro" id="IPR036052">
    <property type="entry name" value="TrpB-like_PALP_sf"/>
</dbReference>
<dbReference type="PANTHER" id="PTHR43050">
    <property type="entry name" value="SERINE / THREONINE RACEMASE FAMILY MEMBER"/>
    <property type="match status" value="1"/>
</dbReference>
<sequence length="392" mass="41826">MANLKTCAPLTRASVITASELIQNHVHQTPVVTNSTINLLGSIPRIEDELAGTEWMGRTPAKPIMRFWFKCENLQRVGAFKVRGAFHAVEKLKHEPGWKEGGGFSKGNHAQALALAARESGMPAHIVMPAISPASKIAATKGYSASVYFSGPTAPEREQLAAEVIEKTGARLVPPYDHPDIILGQGTVGLELQAQASEMISEAPARGSIQKSPTTPESALRQNGRFPLPGKTRLDAIMAPVSGGGLLSGIALSAEGTGIAVFGAEPSFEGADETRRSYITGERIAQVSSLTIADGLRAPVGVLPWGIMYERGLVKQIFAVTEQEIKKTLKLVLERMKMIVEPSGVVPLAVALWNEDFRSLVEQEGGEDGWDIGLVFSGGNIAVDALVKLYGS</sequence>
<dbReference type="Pfam" id="PF00291">
    <property type="entry name" value="PALP"/>
    <property type="match status" value="2"/>
</dbReference>
<organism evidence="6 7">
    <name type="scientific">Ceratocystis pirilliformis</name>
    <dbReference type="NCBI Taxonomy" id="259994"/>
    <lineage>
        <taxon>Eukaryota</taxon>
        <taxon>Fungi</taxon>
        <taxon>Dikarya</taxon>
        <taxon>Ascomycota</taxon>
        <taxon>Pezizomycotina</taxon>
        <taxon>Sordariomycetes</taxon>
        <taxon>Hypocreomycetidae</taxon>
        <taxon>Microascales</taxon>
        <taxon>Ceratocystidaceae</taxon>
        <taxon>Ceratocystis</taxon>
    </lineage>
</organism>
<dbReference type="Proteomes" id="UP001583280">
    <property type="component" value="Unassembled WGS sequence"/>
</dbReference>
<dbReference type="Gene3D" id="3.40.50.1100">
    <property type="match status" value="2"/>
</dbReference>
<accession>A0ABR3ZH89</accession>
<evidence type="ECO:0000259" key="5">
    <source>
        <dbReference type="Pfam" id="PF00291"/>
    </source>
</evidence>
<feature type="domain" description="Tryptophan synthase beta chain-like PALP" evidence="5">
    <location>
        <begin position="232"/>
        <end position="356"/>
    </location>
</feature>
<dbReference type="InterPro" id="IPR001926">
    <property type="entry name" value="TrpB-like_PALP"/>
</dbReference>
<gene>
    <name evidence="6" type="ORF">Cpir12675_001274</name>
</gene>
<feature type="region of interest" description="Disordered" evidence="4">
    <location>
        <begin position="202"/>
        <end position="225"/>
    </location>
</feature>
<dbReference type="CDD" id="cd01562">
    <property type="entry name" value="Thr-dehyd"/>
    <property type="match status" value="1"/>
</dbReference>
<proteinExistence type="inferred from homology"/>
<evidence type="ECO:0000313" key="7">
    <source>
        <dbReference type="Proteomes" id="UP001583280"/>
    </source>
</evidence>
<dbReference type="SUPFAM" id="SSF53686">
    <property type="entry name" value="Tryptophan synthase beta subunit-like PLP-dependent enzymes"/>
    <property type="match status" value="1"/>
</dbReference>
<evidence type="ECO:0000256" key="1">
    <source>
        <dbReference type="ARBA" id="ARBA00001933"/>
    </source>
</evidence>
<feature type="compositionally biased region" description="Polar residues" evidence="4">
    <location>
        <begin position="209"/>
        <end position="221"/>
    </location>
</feature>
<evidence type="ECO:0000256" key="3">
    <source>
        <dbReference type="ARBA" id="ARBA00022898"/>
    </source>
</evidence>
<comment type="cofactor">
    <cofactor evidence="1">
        <name>pyridoxal 5'-phosphate</name>
        <dbReference type="ChEBI" id="CHEBI:597326"/>
    </cofactor>
</comment>
<comment type="similarity">
    <text evidence="2">Belongs to the serine/threonine dehydratase family.</text>
</comment>
<reference evidence="6 7" key="1">
    <citation type="journal article" date="2024" name="IMA Fungus">
        <title>IMA Genome - F19 : A genome assembly and annotation guide to empower mycologists, including annotated draft genome sequences of Ceratocystis pirilliformis, Diaporthe australafricana, Fusarium ophioides, Paecilomyces lecythidis, and Sporothrix stenoceras.</title>
        <authorList>
            <person name="Aylward J."/>
            <person name="Wilson A.M."/>
            <person name="Visagie C.M."/>
            <person name="Spraker J."/>
            <person name="Barnes I."/>
            <person name="Buitendag C."/>
            <person name="Ceriani C."/>
            <person name="Del Mar Angel L."/>
            <person name="du Plessis D."/>
            <person name="Fuchs T."/>
            <person name="Gasser K."/>
            <person name="Kramer D."/>
            <person name="Li W."/>
            <person name="Munsamy K."/>
            <person name="Piso A."/>
            <person name="Price J.L."/>
            <person name="Sonnekus B."/>
            <person name="Thomas C."/>
            <person name="van der Nest A."/>
            <person name="van Dijk A."/>
            <person name="van Heerden A."/>
            <person name="van Vuuren N."/>
            <person name="Yilmaz N."/>
            <person name="Duong T.A."/>
            <person name="van der Merwe N.A."/>
            <person name="Wingfield M.J."/>
            <person name="Wingfield B.D."/>
        </authorList>
    </citation>
    <scope>NUCLEOTIDE SEQUENCE [LARGE SCALE GENOMIC DNA]</scope>
    <source>
        <strain evidence="6 7">CMW 12675</strain>
    </source>
</reference>
<name>A0ABR3ZH89_9PEZI</name>
<evidence type="ECO:0000256" key="2">
    <source>
        <dbReference type="ARBA" id="ARBA00010869"/>
    </source>
</evidence>
<evidence type="ECO:0000313" key="6">
    <source>
        <dbReference type="EMBL" id="KAL1899692.1"/>
    </source>
</evidence>
<keyword evidence="3" id="KW-0663">Pyridoxal phosphate</keyword>
<comment type="caution">
    <text evidence="6">The sequence shown here is derived from an EMBL/GenBank/DDBJ whole genome shotgun (WGS) entry which is preliminary data.</text>
</comment>
<dbReference type="PANTHER" id="PTHR43050:SF1">
    <property type="entry name" value="SERINE RACEMASE"/>
    <property type="match status" value="1"/>
</dbReference>
<protein>
    <recommendedName>
        <fullName evidence="5">Tryptophan synthase beta chain-like PALP domain-containing protein</fullName>
    </recommendedName>
</protein>
<evidence type="ECO:0000256" key="4">
    <source>
        <dbReference type="SAM" id="MobiDB-lite"/>
    </source>
</evidence>
<feature type="domain" description="Tryptophan synthase beta chain-like PALP" evidence="5">
    <location>
        <begin position="65"/>
        <end position="197"/>
    </location>
</feature>
<keyword evidence="7" id="KW-1185">Reference proteome</keyword>